<organism evidence="2 3">
    <name type="scientific">Adhaeretor mobilis</name>
    <dbReference type="NCBI Taxonomy" id="1930276"/>
    <lineage>
        <taxon>Bacteria</taxon>
        <taxon>Pseudomonadati</taxon>
        <taxon>Planctomycetota</taxon>
        <taxon>Planctomycetia</taxon>
        <taxon>Pirellulales</taxon>
        <taxon>Lacipirellulaceae</taxon>
        <taxon>Adhaeretor</taxon>
    </lineage>
</organism>
<reference evidence="2 3" key="1">
    <citation type="submission" date="2019-02" db="EMBL/GenBank/DDBJ databases">
        <title>Deep-cultivation of Planctomycetes and their phenomic and genomic characterization uncovers novel biology.</title>
        <authorList>
            <person name="Wiegand S."/>
            <person name="Jogler M."/>
            <person name="Boedeker C."/>
            <person name="Pinto D."/>
            <person name="Vollmers J."/>
            <person name="Rivas-Marin E."/>
            <person name="Kohn T."/>
            <person name="Peeters S.H."/>
            <person name="Heuer A."/>
            <person name="Rast P."/>
            <person name="Oberbeckmann S."/>
            <person name="Bunk B."/>
            <person name="Jeske O."/>
            <person name="Meyerdierks A."/>
            <person name="Storesund J.E."/>
            <person name="Kallscheuer N."/>
            <person name="Luecker S."/>
            <person name="Lage O.M."/>
            <person name="Pohl T."/>
            <person name="Merkel B.J."/>
            <person name="Hornburger P."/>
            <person name="Mueller R.-W."/>
            <person name="Bruemmer F."/>
            <person name="Labrenz M."/>
            <person name="Spormann A.M."/>
            <person name="Op den Camp H."/>
            <person name="Overmann J."/>
            <person name="Amann R."/>
            <person name="Jetten M.S.M."/>
            <person name="Mascher T."/>
            <person name="Medema M.H."/>
            <person name="Devos D.P."/>
            <person name="Kaster A.-K."/>
            <person name="Ovreas L."/>
            <person name="Rohde M."/>
            <person name="Galperin M.Y."/>
            <person name="Jogler C."/>
        </authorList>
    </citation>
    <scope>NUCLEOTIDE SEQUENCE [LARGE SCALE GENOMIC DNA]</scope>
    <source>
        <strain evidence="2 3">HG15A2</strain>
    </source>
</reference>
<feature type="chain" id="PRO_5021714042" description="PEP-CTERM protein-sorting domain-containing protein" evidence="1">
    <location>
        <begin position="21"/>
        <end position="242"/>
    </location>
</feature>
<dbReference type="EMBL" id="CP036263">
    <property type="protein sequence ID" value="QDS96975.1"/>
    <property type="molecule type" value="Genomic_DNA"/>
</dbReference>
<name>A0A517MQ12_9BACT</name>
<evidence type="ECO:0000313" key="2">
    <source>
        <dbReference type="EMBL" id="QDS96975.1"/>
    </source>
</evidence>
<sequence precursor="true">MRLFTLGFVIYCTAISSASAVLVSGSASDDSATVNGGGFGSTPASDYLGVVTNLSPLQINGDSQTVSSSFSPVVGDVIGRDLASTGINFTGDTITWTVSLPGVGGDFVPGTFDVTANFSTSLDFDGNAFSGTQPNALNFDLSFDGSSQDVFQAQSGIHTSATLSVTSFGGAPVTEVVVSAGFPAGNSFDAGSEQFRIFSDSLSVTYSFETAAVPEPSAFLFGGLVCGVLGVTNFRKRKTAEV</sequence>
<dbReference type="RefSeq" id="WP_145056987.1">
    <property type="nucleotide sequence ID" value="NZ_CP036263.1"/>
</dbReference>
<dbReference type="Proteomes" id="UP000319852">
    <property type="component" value="Chromosome"/>
</dbReference>
<keyword evidence="1" id="KW-0732">Signal</keyword>
<evidence type="ECO:0000256" key="1">
    <source>
        <dbReference type="SAM" id="SignalP"/>
    </source>
</evidence>
<evidence type="ECO:0000313" key="3">
    <source>
        <dbReference type="Proteomes" id="UP000319852"/>
    </source>
</evidence>
<protein>
    <recommendedName>
        <fullName evidence="4">PEP-CTERM protein-sorting domain-containing protein</fullName>
    </recommendedName>
</protein>
<gene>
    <name evidence="2" type="ORF">HG15A2_02340</name>
</gene>
<dbReference type="AlphaFoldDB" id="A0A517MQ12"/>
<feature type="signal peptide" evidence="1">
    <location>
        <begin position="1"/>
        <end position="20"/>
    </location>
</feature>
<dbReference type="KEGG" id="amob:HG15A2_02340"/>
<proteinExistence type="predicted"/>
<accession>A0A517MQ12</accession>
<keyword evidence="3" id="KW-1185">Reference proteome</keyword>
<evidence type="ECO:0008006" key="4">
    <source>
        <dbReference type="Google" id="ProtNLM"/>
    </source>
</evidence>